<proteinExistence type="inferred from homology"/>
<dbReference type="EMBL" id="LNQE01001852">
    <property type="protein sequence ID" value="KUG04342.1"/>
    <property type="molecule type" value="Genomic_DNA"/>
</dbReference>
<name>A0A0W8E7G5_9ZZZZ</name>
<comment type="caution">
    <text evidence="3">The sequence shown here is derived from an EMBL/GenBank/DDBJ whole genome shotgun (WGS) entry which is preliminary data.</text>
</comment>
<dbReference type="PANTHER" id="PTHR43318">
    <property type="entry name" value="UDP-N-ACETYLGLUCOSAMINE 4,6-DEHYDRATASE"/>
    <property type="match status" value="1"/>
</dbReference>
<dbReference type="SUPFAM" id="SSF51735">
    <property type="entry name" value="NAD(P)-binding Rossmann-fold domains"/>
    <property type="match status" value="1"/>
</dbReference>
<evidence type="ECO:0000313" key="3">
    <source>
        <dbReference type="EMBL" id="KUG04342.1"/>
    </source>
</evidence>
<dbReference type="InterPro" id="IPR051203">
    <property type="entry name" value="Polysaccharide_Synthase-Rel"/>
</dbReference>
<sequence length="354" mass="39580">MSLFKDKVVLITGGTGSLGKVLTRRLLANQSDCPHKIIIFSRDEAKQHFMRVEYQQKLKATDEIIYQDFGRLVEFRIGDVRNFYSVCAALDGVDIVVNAAALKQVPSCEYFPYEAAQTNIGGAENIVKAIKLNKLPVETVIGVSTDKACKPVNVMGMTKAIQERVFINANIESPSTRFVCVRYGNVLASRGSVIPLFHEQIKNGGPVTITTVDMTRFLLSLDRAVDTILAAIENAHPGEIYIPRVPSARIFDVAAALIEERDINIEITGIRPGEKVHEILVSHEEAWHTYDRGEHYAIKPMLPELWQEEPGLEALHKEYSSGDSVLSLEETKQLLYSHHLNIDAELSYDGEFLR</sequence>
<dbReference type="Gene3D" id="3.40.50.720">
    <property type="entry name" value="NAD(P)-binding Rossmann-like Domain"/>
    <property type="match status" value="1"/>
</dbReference>
<dbReference type="InterPro" id="IPR002347">
    <property type="entry name" value="SDR_fam"/>
</dbReference>
<dbReference type="InterPro" id="IPR036291">
    <property type="entry name" value="NAD(P)-bd_dom_sf"/>
</dbReference>
<reference evidence="3" key="1">
    <citation type="journal article" date="2015" name="Proc. Natl. Acad. Sci. U.S.A.">
        <title>Networks of energetic and metabolic interactions define dynamics in microbial communities.</title>
        <authorList>
            <person name="Embree M."/>
            <person name="Liu J.K."/>
            <person name="Al-Bassam M.M."/>
            <person name="Zengler K."/>
        </authorList>
    </citation>
    <scope>NUCLEOTIDE SEQUENCE</scope>
</reference>
<accession>A0A0W8E7G5</accession>
<organism evidence="3">
    <name type="scientific">hydrocarbon metagenome</name>
    <dbReference type="NCBI Taxonomy" id="938273"/>
    <lineage>
        <taxon>unclassified sequences</taxon>
        <taxon>metagenomes</taxon>
        <taxon>ecological metagenomes</taxon>
    </lineage>
</organism>
<protein>
    <submittedName>
        <fullName evidence="3">Capsular polysaccharide biosynthesis protein capd</fullName>
    </submittedName>
</protein>
<gene>
    <name evidence="3" type="ORF">ASZ90_018242</name>
</gene>
<comment type="similarity">
    <text evidence="1">Belongs to the polysaccharide synthase family.</text>
</comment>
<dbReference type="AlphaFoldDB" id="A0A0W8E7G5"/>
<evidence type="ECO:0000259" key="2">
    <source>
        <dbReference type="Pfam" id="PF02719"/>
    </source>
</evidence>
<dbReference type="Pfam" id="PF02719">
    <property type="entry name" value="Polysacc_synt_2"/>
    <property type="match status" value="1"/>
</dbReference>
<dbReference type="PRINTS" id="PR00081">
    <property type="entry name" value="GDHRDH"/>
</dbReference>
<dbReference type="PANTHER" id="PTHR43318:SF2">
    <property type="entry name" value="UDP-N-ACETYLGLUCOSAMINE 4,6-DEHYDRATASE (INVERTING)"/>
    <property type="match status" value="1"/>
</dbReference>
<feature type="domain" description="Polysaccharide biosynthesis protein CapD-like" evidence="2">
    <location>
        <begin position="9"/>
        <end position="299"/>
    </location>
</feature>
<dbReference type="InterPro" id="IPR003869">
    <property type="entry name" value="Polysac_CapD-like"/>
</dbReference>
<evidence type="ECO:0000256" key="1">
    <source>
        <dbReference type="ARBA" id="ARBA00007430"/>
    </source>
</evidence>